<reference evidence="1 2" key="1">
    <citation type="submission" date="2019-07" db="EMBL/GenBank/DDBJ databases">
        <title>Draft genome sequence of Haloferax volcanii SS0101, isolated from salt farm in Samut Sakhon, Thailand.</title>
        <authorList>
            <person name="Wanthongcharoen S."/>
            <person name="Yamprayoonswat W."/>
            <person name="Ruangsuj P."/>
            <person name="Thongpramul N."/>
            <person name="Jumpathong W."/>
            <person name="Sittihan S."/>
            <person name="Kanjanavas P."/>
            <person name="Yasawong M."/>
        </authorList>
    </citation>
    <scope>NUCLEOTIDE SEQUENCE [LARGE SCALE GENOMIC DNA]</scope>
    <source>
        <strain evidence="1 2">SS0101</strain>
    </source>
</reference>
<evidence type="ECO:0000313" key="2">
    <source>
        <dbReference type="Proteomes" id="UP000320212"/>
    </source>
</evidence>
<dbReference type="RefSeq" id="WP_139043114.1">
    <property type="nucleotide sequence ID" value="NZ_VMTR01000233.1"/>
</dbReference>
<sequence>MSEITHTTVRTEIDNGQQILIVHAEKSYIVEFKRPLGEDSPFTFTDSVIKPDDSSKNEHEEAIRNIKKELINQGYPVFAEDVGLKSLESGILKVNETEEILYSCQNTIEVSKDESSDPQVLVKNKDSGDIFEFVVRVDNGNLPPNWCLIDLVLMVNNDYLNESQPDIPYSDSVTFEISRN</sequence>
<dbReference type="AlphaFoldDB" id="A0A558FYL6"/>
<dbReference type="Proteomes" id="UP000320212">
    <property type="component" value="Unassembled WGS sequence"/>
</dbReference>
<accession>A0A558FYL6</accession>
<comment type="caution">
    <text evidence="1">The sequence shown here is derived from an EMBL/GenBank/DDBJ whole genome shotgun (WGS) entry which is preliminary data.</text>
</comment>
<proteinExistence type="predicted"/>
<gene>
    <name evidence="1" type="ORF">FQA18_17980</name>
</gene>
<name>A0A558FYL6_HALVO</name>
<dbReference type="EMBL" id="VMTR01000233">
    <property type="protein sequence ID" value="TVT90566.1"/>
    <property type="molecule type" value="Genomic_DNA"/>
</dbReference>
<evidence type="ECO:0000313" key="1">
    <source>
        <dbReference type="EMBL" id="TVT90566.1"/>
    </source>
</evidence>
<organism evidence="1 2">
    <name type="scientific">Haloferax volcanii</name>
    <name type="common">Halobacterium volcanii</name>
    <dbReference type="NCBI Taxonomy" id="2246"/>
    <lineage>
        <taxon>Archaea</taxon>
        <taxon>Methanobacteriati</taxon>
        <taxon>Methanobacteriota</taxon>
        <taxon>Stenosarchaea group</taxon>
        <taxon>Halobacteria</taxon>
        <taxon>Halobacteriales</taxon>
        <taxon>Haloferacaceae</taxon>
        <taxon>Haloferax</taxon>
    </lineage>
</organism>
<protein>
    <submittedName>
        <fullName evidence="1">Uncharacterized protein</fullName>
    </submittedName>
</protein>